<dbReference type="EMBL" id="HACG01050737">
    <property type="protein sequence ID" value="CEK97602.1"/>
    <property type="molecule type" value="Transcribed_RNA"/>
</dbReference>
<keyword evidence="1" id="KW-0472">Membrane</keyword>
<name>A0A0B7BXG0_9EUPU</name>
<feature type="transmembrane region" description="Helical" evidence="1">
    <location>
        <begin position="32"/>
        <end position="54"/>
    </location>
</feature>
<evidence type="ECO:0000256" key="1">
    <source>
        <dbReference type="SAM" id="Phobius"/>
    </source>
</evidence>
<reference evidence="2" key="1">
    <citation type="submission" date="2014-12" db="EMBL/GenBank/DDBJ databases">
        <title>Insight into the proteome of Arion vulgaris.</title>
        <authorList>
            <person name="Aradska J."/>
            <person name="Bulat T."/>
            <person name="Smidak R."/>
            <person name="Sarate P."/>
            <person name="Gangsoo J."/>
            <person name="Sialana F."/>
            <person name="Bilban M."/>
            <person name="Lubec G."/>
        </authorList>
    </citation>
    <scope>NUCLEOTIDE SEQUENCE</scope>
    <source>
        <tissue evidence="2">Skin</tissue>
    </source>
</reference>
<dbReference type="AlphaFoldDB" id="A0A0B7BXG0"/>
<proteinExistence type="predicted"/>
<gene>
    <name evidence="2" type="primary">ORF216334</name>
</gene>
<evidence type="ECO:0000313" key="2">
    <source>
        <dbReference type="EMBL" id="CEK97602.1"/>
    </source>
</evidence>
<accession>A0A0B7BXG0</accession>
<protein>
    <submittedName>
        <fullName evidence="2">Uncharacterized protein</fullName>
    </submittedName>
</protein>
<feature type="non-terminal residue" evidence="2">
    <location>
        <position position="1"/>
    </location>
</feature>
<keyword evidence="1" id="KW-0812">Transmembrane</keyword>
<keyword evidence="1" id="KW-1133">Transmembrane helix</keyword>
<organism evidence="2">
    <name type="scientific">Arion vulgaris</name>
    <dbReference type="NCBI Taxonomy" id="1028688"/>
    <lineage>
        <taxon>Eukaryota</taxon>
        <taxon>Metazoa</taxon>
        <taxon>Spiralia</taxon>
        <taxon>Lophotrochozoa</taxon>
        <taxon>Mollusca</taxon>
        <taxon>Gastropoda</taxon>
        <taxon>Heterobranchia</taxon>
        <taxon>Euthyneura</taxon>
        <taxon>Panpulmonata</taxon>
        <taxon>Eupulmonata</taxon>
        <taxon>Stylommatophora</taxon>
        <taxon>Helicina</taxon>
        <taxon>Arionoidea</taxon>
        <taxon>Arionidae</taxon>
        <taxon>Arion</taxon>
    </lineage>
</organism>
<sequence length="62" mass="6944">VNIQTDSQHTRQTFVGIHHCLRQPSWNMMISAMSNISFINIILLAIFSLCQSVILDVSSAIV</sequence>